<protein>
    <submittedName>
        <fullName evidence="2">Uncharacterized protein</fullName>
    </submittedName>
</protein>
<dbReference type="GO" id="GO:0071541">
    <property type="term" value="C:eukaryotic translation initiation factor 3 complex, eIF3m"/>
    <property type="evidence" value="ECO:0007669"/>
    <property type="project" value="TreeGrafter"/>
</dbReference>
<dbReference type="GO" id="GO:0003743">
    <property type="term" value="F:translation initiation factor activity"/>
    <property type="evidence" value="ECO:0007669"/>
    <property type="project" value="TreeGrafter"/>
</dbReference>
<dbReference type="Proteomes" id="UP001209570">
    <property type="component" value="Unassembled WGS sequence"/>
</dbReference>
<feature type="compositionally biased region" description="Basic and acidic residues" evidence="1">
    <location>
        <begin position="103"/>
        <end position="129"/>
    </location>
</feature>
<keyword evidence="3" id="KW-1185">Reference proteome</keyword>
<evidence type="ECO:0000256" key="1">
    <source>
        <dbReference type="SAM" id="MobiDB-lite"/>
    </source>
</evidence>
<evidence type="ECO:0000313" key="3">
    <source>
        <dbReference type="Proteomes" id="UP001209570"/>
    </source>
</evidence>
<feature type="compositionally biased region" description="Polar residues" evidence="1">
    <location>
        <begin position="447"/>
        <end position="464"/>
    </location>
</feature>
<proteinExistence type="predicted"/>
<feature type="compositionally biased region" description="Low complexity" evidence="1">
    <location>
        <begin position="487"/>
        <end position="499"/>
    </location>
</feature>
<dbReference type="GO" id="GO:0001732">
    <property type="term" value="P:formation of cytoplasmic translation initiation complex"/>
    <property type="evidence" value="ECO:0007669"/>
    <property type="project" value="TreeGrafter"/>
</dbReference>
<dbReference type="GO" id="GO:0071540">
    <property type="term" value="C:eukaryotic translation initiation factor 3 complex, eIF3e"/>
    <property type="evidence" value="ECO:0007669"/>
    <property type="project" value="TreeGrafter"/>
</dbReference>
<evidence type="ECO:0000313" key="2">
    <source>
        <dbReference type="EMBL" id="KAJ0409082.1"/>
    </source>
</evidence>
<sequence length="787" mass="87382">MATATVMVMAMDDAELAVTRLQSTQLLREFERLPEHVAWEVLVDSSLVDEHYWGRRGREEEEEEEEEEKEQEQEKRKSRKEKESEREEETREREKEEEEKEEEETRREEEKREREKEREKEKQQRKEEREKRREERKARKWRLRRSKRHDCGHKSCADGQSTSIRFAHKLQQDTESFIADVRDWLTSVVGDVEDSRLDLDTTFTLTTTGPVSLRRPCGDLVAHKSFNVVKKFIEDPANAELSEHCARSLLWRPSEECWYVHDSIEVDGGAHAEFEISCGGSVLLNASVAAGGITRKVFWRHVDASGAMVAVDLWNGEITSVGATGPLHAIIKVRDIPHDVDSRLQEWRDAVHECAANHTLVLRGVVGGGWRQEFSEWGSWDNEVETAVVGYAEAFELAYRENVTVNSTLPPSPYYPLPDVTKEPRPTASPTDSDTDATDYPAPTSPNDNWPSTETPGNDTSSVDPYTPDAPPSQAPAEDPAYEPATDAPVADEPVTDVPPVDEPVTEAPITTEPVGDETPVPEGPVADEPVTDDSPLTDAPTADAPVTDAPAIDEPSAEEPTTEEPPATEAPIQEEPAAEEPSSQEPLTDEPVANEPVTDEPVVDEPVTYEPLINQPVTEEPLEYESPAEEKVATKNPTMAAPNQGPPVHQTIRTPHPTQAFSEEPLYYGPPADDFNASIPSDLATADLRMLSQSMASMYVESGRSCKHQSTSYACFINAALAKVTHGGLVGIQLEMSHVNDDELRGAHSVPTAPLIAMLCLVGATAMAAFRTYTRRHGYQPIPSVN</sequence>
<feature type="compositionally biased region" description="Acidic residues" evidence="1">
    <location>
        <begin position="60"/>
        <end position="71"/>
    </location>
</feature>
<dbReference type="GO" id="GO:0043614">
    <property type="term" value="C:multi-eIF complex"/>
    <property type="evidence" value="ECO:0007669"/>
    <property type="project" value="TreeGrafter"/>
</dbReference>
<feature type="compositionally biased region" description="Low complexity" evidence="1">
    <location>
        <begin position="533"/>
        <end position="551"/>
    </location>
</feature>
<feature type="region of interest" description="Disordered" evidence="1">
    <location>
        <begin position="55"/>
        <end position="129"/>
    </location>
</feature>
<feature type="compositionally biased region" description="Low complexity" evidence="1">
    <location>
        <begin position="565"/>
        <end position="587"/>
    </location>
</feature>
<reference evidence="2" key="1">
    <citation type="submission" date="2021-12" db="EMBL/GenBank/DDBJ databases">
        <title>Prjna785345.</title>
        <authorList>
            <person name="Rujirawat T."/>
            <person name="Krajaejun T."/>
        </authorList>
    </citation>
    <scope>NUCLEOTIDE SEQUENCE</scope>
    <source>
        <strain evidence="2">Pi057C3</strain>
    </source>
</reference>
<gene>
    <name evidence="2" type="ORF">P43SY_002216</name>
</gene>
<dbReference type="EMBL" id="JAKCXM010000006">
    <property type="protein sequence ID" value="KAJ0409082.1"/>
    <property type="molecule type" value="Genomic_DNA"/>
</dbReference>
<organism evidence="2 3">
    <name type="scientific">Pythium insidiosum</name>
    <name type="common">Pythiosis disease agent</name>
    <dbReference type="NCBI Taxonomy" id="114742"/>
    <lineage>
        <taxon>Eukaryota</taxon>
        <taxon>Sar</taxon>
        <taxon>Stramenopiles</taxon>
        <taxon>Oomycota</taxon>
        <taxon>Peronosporomycetes</taxon>
        <taxon>Pythiales</taxon>
        <taxon>Pythiaceae</taxon>
        <taxon>Pythium</taxon>
    </lineage>
</organism>
<feature type="compositionally biased region" description="Low complexity" evidence="1">
    <location>
        <begin position="426"/>
        <end position="446"/>
    </location>
</feature>
<dbReference type="PANTHER" id="PTHR14005">
    <property type="entry name" value="EUKARYOTIC TRANSLATION INITIATION FACTOR 3, THETA SUBUNIT"/>
    <property type="match status" value="1"/>
</dbReference>
<accession>A0AAD5LQB6</accession>
<dbReference type="GO" id="GO:0003729">
    <property type="term" value="F:mRNA binding"/>
    <property type="evidence" value="ECO:0007669"/>
    <property type="project" value="TreeGrafter"/>
</dbReference>
<dbReference type="PANTHER" id="PTHR14005:SF0">
    <property type="entry name" value="EUKARYOTIC TRANSLATION INITIATION FACTOR 3 SUBUNIT A"/>
    <property type="match status" value="1"/>
</dbReference>
<dbReference type="InterPro" id="IPR027512">
    <property type="entry name" value="EIF3A"/>
</dbReference>
<name>A0AAD5LQB6_PYTIN</name>
<feature type="region of interest" description="Disordered" evidence="1">
    <location>
        <begin position="406"/>
        <end position="633"/>
    </location>
</feature>
<dbReference type="AlphaFoldDB" id="A0AAD5LQB6"/>
<comment type="caution">
    <text evidence="2">The sequence shown here is derived from an EMBL/GenBank/DDBJ whole genome shotgun (WGS) entry which is preliminary data.</text>
</comment>
<dbReference type="GO" id="GO:0002188">
    <property type="term" value="P:translation reinitiation"/>
    <property type="evidence" value="ECO:0007669"/>
    <property type="project" value="TreeGrafter"/>
</dbReference>
<feature type="compositionally biased region" description="Basic and acidic residues" evidence="1">
    <location>
        <begin position="72"/>
        <end position="94"/>
    </location>
</feature>